<dbReference type="PANTHER" id="PTHR30146:SF109">
    <property type="entry name" value="HTH-TYPE TRANSCRIPTIONAL REGULATOR GALS"/>
    <property type="match status" value="1"/>
</dbReference>
<dbReference type="InterPro" id="IPR046335">
    <property type="entry name" value="LacI/GalR-like_sensor"/>
</dbReference>
<dbReference type="SMART" id="SM00354">
    <property type="entry name" value="HTH_LACI"/>
    <property type="match status" value="1"/>
</dbReference>
<dbReference type="AlphaFoldDB" id="A0A1H1U9P7"/>
<dbReference type="CDD" id="cd01392">
    <property type="entry name" value="HTH_LacI"/>
    <property type="match status" value="1"/>
</dbReference>
<evidence type="ECO:0000256" key="3">
    <source>
        <dbReference type="ARBA" id="ARBA00023163"/>
    </source>
</evidence>
<evidence type="ECO:0000313" key="6">
    <source>
        <dbReference type="EMBL" id="SDS69204.1"/>
    </source>
</evidence>
<dbReference type="GO" id="GO:0003700">
    <property type="term" value="F:DNA-binding transcription factor activity"/>
    <property type="evidence" value="ECO:0007669"/>
    <property type="project" value="TreeGrafter"/>
</dbReference>
<dbReference type="Gene3D" id="1.10.260.40">
    <property type="entry name" value="lambda repressor-like DNA-binding domains"/>
    <property type="match status" value="1"/>
</dbReference>
<evidence type="ECO:0000256" key="1">
    <source>
        <dbReference type="ARBA" id="ARBA00023015"/>
    </source>
</evidence>
<feature type="region of interest" description="Disordered" evidence="4">
    <location>
        <begin position="1"/>
        <end position="28"/>
    </location>
</feature>
<feature type="compositionally biased region" description="Polar residues" evidence="4">
    <location>
        <begin position="343"/>
        <end position="354"/>
    </location>
</feature>
<dbReference type="Gene3D" id="3.40.50.2300">
    <property type="match status" value="2"/>
</dbReference>
<protein>
    <submittedName>
        <fullName evidence="6">DNA-binding transcriptional regulator, LacI/PurR family</fullName>
    </submittedName>
</protein>
<evidence type="ECO:0000313" key="7">
    <source>
        <dbReference type="Proteomes" id="UP000182126"/>
    </source>
</evidence>
<evidence type="ECO:0000256" key="2">
    <source>
        <dbReference type="ARBA" id="ARBA00023125"/>
    </source>
</evidence>
<dbReference type="EMBL" id="LT629770">
    <property type="protein sequence ID" value="SDS69204.1"/>
    <property type="molecule type" value="Genomic_DNA"/>
</dbReference>
<evidence type="ECO:0000259" key="5">
    <source>
        <dbReference type="PROSITE" id="PS50932"/>
    </source>
</evidence>
<keyword evidence="1" id="KW-0805">Transcription regulation</keyword>
<reference evidence="6 7" key="1">
    <citation type="submission" date="2016-10" db="EMBL/GenBank/DDBJ databases">
        <authorList>
            <person name="de Groot N.N."/>
        </authorList>
    </citation>
    <scope>NUCLEOTIDE SEQUENCE [LARGE SCALE GENOMIC DNA]</scope>
    <source>
        <strain evidence="6 7">DSM 15019</strain>
    </source>
</reference>
<dbReference type="GO" id="GO:0000976">
    <property type="term" value="F:transcription cis-regulatory region binding"/>
    <property type="evidence" value="ECO:0007669"/>
    <property type="project" value="TreeGrafter"/>
</dbReference>
<accession>A0A1H1U9P7</accession>
<dbReference type="CDD" id="cd01574">
    <property type="entry name" value="PBP1_LacI"/>
    <property type="match status" value="1"/>
</dbReference>
<dbReference type="InterPro" id="IPR028082">
    <property type="entry name" value="Peripla_BP_I"/>
</dbReference>
<dbReference type="InterPro" id="IPR000843">
    <property type="entry name" value="HTH_LacI"/>
</dbReference>
<dbReference type="Pfam" id="PF00356">
    <property type="entry name" value="LacI"/>
    <property type="match status" value="1"/>
</dbReference>
<dbReference type="PANTHER" id="PTHR30146">
    <property type="entry name" value="LACI-RELATED TRANSCRIPTIONAL REPRESSOR"/>
    <property type="match status" value="1"/>
</dbReference>
<proteinExistence type="predicted"/>
<dbReference type="eggNOG" id="COG1609">
    <property type="taxonomic scope" value="Bacteria"/>
</dbReference>
<dbReference type="SUPFAM" id="SSF47413">
    <property type="entry name" value="lambda repressor-like DNA-binding domains"/>
    <property type="match status" value="1"/>
</dbReference>
<sequence length="360" mass="38708">MSALPGFPPMDRYHWGMSPRRPKDDRAPSQVDVARLAGVSTQTVSRVMSGQDNVRPETARRVLAAVEELGYRVHAAAASLASGRTRVLGVIVVSTDRYSSAALGVGIQQAAAANGYTVTTAAVADHASDDAFLEAFDRLERQGAEGIILGVPIALDTPAMRARTERTPATRSERTSLEEDAPLAVDQRAIARLAVEHLLDLGHETVWHVSGDDYWTETQQRSEAWEQTLRERGIVPPPVIPADWTPESGYRAGRTIAAIPEATAVFVSSDEMAFGLIRALHEAGRSVPEDISVVSVDDIALAAYASPALTTVRQPFEAMGRAAALRLITQIEGHDPVGEMPSTDPQLIVRSSTAPPRVAR</sequence>
<organism evidence="6 7">
    <name type="scientific">Microbacterium paraoxydans</name>
    <dbReference type="NCBI Taxonomy" id="199592"/>
    <lineage>
        <taxon>Bacteria</taxon>
        <taxon>Bacillati</taxon>
        <taxon>Actinomycetota</taxon>
        <taxon>Actinomycetes</taxon>
        <taxon>Micrococcales</taxon>
        <taxon>Microbacteriaceae</taxon>
        <taxon>Microbacterium</taxon>
    </lineage>
</organism>
<dbReference type="SUPFAM" id="SSF53822">
    <property type="entry name" value="Periplasmic binding protein-like I"/>
    <property type="match status" value="1"/>
</dbReference>
<keyword evidence="2 6" id="KW-0238">DNA-binding</keyword>
<dbReference type="Proteomes" id="UP000182126">
    <property type="component" value="Chromosome I"/>
</dbReference>
<evidence type="ECO:0000256" key="4">
    <source>
        <dbReference type="SAM" id="MobiDB-lite"/>
    </source>
</evidence>
<feature type="region of interest" description="Disordered" evidence="4">
    <location>
        <begin position="335"/>
        <end position="360"/>
    </location>
</feature>
<dbReference type="PROSITE" id="PS50932">
    <property type="entry name" value="HTH_LACI_2"/>
    <property type="match status" value="1"/>
</dbReference>
<dbReference type="InterPro" id="IPR010982">
    <property type="entry name" value="Lambda_DNA-bd_dom_sf"/>
</dbReference>
<dbReference type="Pfam" id="PF13377">
    <property type="entry name" value="Peripla_BP_3"/>
    <property type="match status" value="1"/>
</dbReference>
<feature type="domain" description="HTH lacI-type" evidence="5">
    <location>
        <begin position="28"/>
        <end position="82"/>
    </location>
</feature>
<gene>
    <name evidence="6" type="ORF">SAMN04489809_2439</name>
</gene>
<name>A0A1H1U9P7_9MICO</name>
<keyword evidence="3" id="KW-0804">Transcription</keyword>